<feature type="transmembrane region" description="Helical" evidence="6">
    <location>
        <begin position="387"/>
        <end position="412"/>
    </location>
</feature>
<evidence type="ECO:0000256" key="2">
    <source>
        <dbReference type="ARBA" id="ARBA00009142"/>
    </source>
</evidence>
<keyword evidence="8" id="KW-1185">Reference proteome</keyword>
<feature type="transmembrane region" description="Helical" evidence="6">
    <location>
        <begin position="133"/>
        <end position="151"/>
    </location>
</feature>
<dbReference type="GO" id="GO:0016020">
    <property type="term" value="C:membrane"/>
    <property type="evidence" value="ECO:0007669"/>
    <property type="project" value="UniProtKB-SubCell"/>
</dbReference>
<organism evidence="7 8">
    <name type="scientific">Setaria viridis</name>
    <name type="common">Green bristlegrass</name>
    <name type="synonym">Setaria italica subsp. viridis</name>
    <dbReference type="NCBI Taxonomy" id="4556"/>
    <lineage>
        <taxon>Eukaryota</taxon>
        <taxon>Viridiplantae</taxon>
        <taxon>Streptophyta</taxon>
        <taxon>Embryophyta</taxon>
        <taxon>Tracheophyta</taxon>
        <taxon>Spermatophyta</taxon>
        <taxon>Magnoliopsida</taxon>
        <taxon>Liliopsida</taxon>
        <taxon>Poales</taxon>
        <taxon>Poaceae</taxon>
        <taxon>PACMAD clade</taxon>
        <taxon>Panicoideae</taxon>
        <taxon>Panicodae</taxon>
        <taxon>Paniceae</taxon>
        <taxon>Cenchrinae</taxon>
        <taxon>Setaria</taxon>
    </lineage>
</organism>
<keyword evidence="4 6" id="KW-1133">Transmembrane helix</keyword>
<evidence type="ECO:0000256" key="6">
    <source>
        <dbReference type="SAM" id="Phobius"/>
    </source>
</evidence>
<feature type="transmembrane region" description="Helical" evidence="6">
    <location>
        <begin position="289"/>
        <end position="314"/>
    </location>
</feature>
<evidence type="ECO:0000313" key="7">
    <source>
        <dbReference type="EMBL" id="TKW31629.1"/>
    </source>
</evidence>
<feature type="transmembrane region" description="Helical" evidence="6">
    <location>
        <begin position="73"/>
        <end position="94"/>
    </location>
</feature>
<protein>
    <recommendedName>
        <fullName evidence="9">Sulfite exporter TauE/SafE family protein</fullName>
    </recommendedName>
</protein>
<keyword evidence="5 6" id="KW-0472">Membrane</keyword>
<dbReference type="AlphaFoldDB" id="A0A4U6VUN1"/>
<dbReference type="Proteomes" id="UP000298652">
    <property type="component" value="Chromosome 2"/>
</dbReference>
<feature type="transmembrane region" description="Helical" evidence="6">
    <location>
        <begin position="326"/>
        <end position="348"/>
    </location>
</feature>
<gene>
    <name evidence="7" type="ORF">SEVIR_2G118200v2</name>
</gene>
<dbReference type="EMBL" id="CM016553">
    <property type="protein sequence ID" value="TKW31629.1"/>
    <property type="molecule type" value="Genomic_DNA"/>
</dbReference>
<keyword evidence="3 6" id="KW-0812">Transmembrane</keyword>
<dbReference type="GO" id="GO:0031464">
    <property type="term" value="C:Cul4A-RING E3 ubiquitin ligase complex"/>
    <property type="evidence" value="ECO:0007669"/>
    <property type="project" value="TreeGrafter"/>
</dbReference>
<dbReference type="PANTHER" id="PTHR14255">
    <property type="entry name" value="CEREBLON"/>
    <property type="match status" value="1"/>
</dbReference>
<dbReference type="OMA" id="DIWNDFI"/>
<feature type="transmembrane region" description="Helical" evidence="6">
    <location>
        <begin position="202"/>
        <end position="222"/>
    </location>
</feature>
<comment type="subcellular location">
    <subcellularLocation>
        <location evidence="1">Membrane</location>
        <topology evidence="1">Multi-pass membrane protein</topology>
    </subcellularLocation>
</comment>
<dbReference type="InterPro" id="IPR002781">
    <property type="entry name" value="TM_pro_TauE-like"/>
</dbReference>
<evidence type="ECO:0000256" key="3">
    <source>
        <dbReference type="ARBA" id="ARBA00022692"/>
    </source>
</evidence>
<sequence length="427" mass="43932">MNSSQLLISSAGAANSAIYQSQWSLPQQRNLGTVLACTLSFLAAAMSSAGGVGGGSLYVPILSIVAGLGLKTATAFSTFMVTGGTLSNVLYTLFLRGGGGGGRQPLIDCGIAVVSQPCLLLGVSAGVVCNVAFPEWLITALFSLFLAFAMFKTYGAGVRRWRADTVELGRIPDEAAAAEANLPDEALLGQNGGSGGGGRCQWVGLVVLVTVWLSFFVMHLFIGGDGAEGAFGIKPCGVAYWLITVAQIPVAAAFTACIGHHRRKSQTQNGAIVDQAISASNKLDALPAYVFPVAALLTGVMSGLFGIGGGLLLNPVLLQIGVPPKTASATTMFMVLFCASMSMVQFIILGVQGIATALVYAATCFVASVVGLAAIESAVRRSGRASLIVFMVAGILALSAVVIACSGAVRVWEEYTSGQYMGFKMPC</sequence>
<dbReference type="PANTHER" id="PTHR14255:SF35">
    <property type="entry name" value="OS01G0786700 PROTEIN"/>
    <property type="match status" value="1"/>
</dbReference>
<feature type="transmembrane region" description="Helical" evidence="6">
    <location>
        <begin position="106"/>
        <end position="127"/>
    </location>
</feature>
<evidence type="ECO:0000313" key="8">
    <source>
        <dbReference type="Proteomes" id="UP000298652"/>
    </source>
</evidence>
<evidence type="ECO:0008006" key="9">
    <source>
        <dbReference type="Google" id="ProtNLM"/>
    </source>
</evidence>
<evidence type="ECO:0000256" key="1">
    <source>
        <dbReference type="ARBA" id="ARBA00004141"/>
    </source>
</evidence>
<dbReference type="Pfam" id="PF01925">
    <property type="entry name" value="TauE"/>
    <property type="match status" value="1"/>
</dbReference>
<evidence type="ECO:0000256" key="4">
    <source>
        <dbReference type="ARBA" id="ARBA00022989"/>
    </source>
</evidence>
<accession>A0A4U6VUN1</accession>
<proteinExistence type="inferred from homology"/>
<comment type="similarity">
    <text evidence="2">Belongs to the 4-toluene sulfonate uptake permease (TSUP) (TC 2.A.102) family.</text>
</comment>
<dbReference type="GO" id="GO:0016567">
    <property type="term" value="P:protein ubiquitination"/>
    <property type="evidence" value="ECO:0007669"/>
    <property type="project" value="TreeGrafter"/>
</dbReference>
<feature type="transmembrane region" description="Helical" evidence="6">
    <location>
        <begin position="31"/>
        <end position="53"/>
    </location>
</feature>
<name>A0A4U6VUN1_SETVI</name>
<evidence type="ECO:0000256" key="5">
    <source>
        <dbReference type="ARBA" id="ARBA00023136"/>
    </source>
</evidence>
<feature type="transmembrane region" description="Helical" evidence="6">
    <location>
        <begin position="354"/>
        <end position="375"/>
    </location>
</feature>
<dbReference type="Gramene" id="TKW31629">
    <property type="protein sequence ID" value="TKW31629"/>
    <property type="gene ID" value="SEVIR_2G118200v2"/>
</dbReference>
<reference evidence="7" key="1">
    <citation type="submission" date="2019-03" db="EMBL/GenBank/DDBJ databases">
        <title>WGS assembly of Setaria viridis.</title>
        <authorList>
            <person name="Huang P."/>
            <person name="Jenkins J."/>
            <person name="Grimwood J."/>
            <person name="Barry K."/>
            <person name="Healey A."/>
            <person name="Mamidi S."/>
            <person name="Sreedasyam A."/>
            <person name="Shu S."/>
            <person name="Feldman M."/>
            <person name="Wu J."/>
            <person name="Yu Y."/>
            <person name="Chen C."/>
            <person name="Johnson J."/>
            <person name="Rokhsar D."/>
            <person name="Baxter I."/>
            <person name="Schmutz J."/>
            <person name="Brutnell T."/>
            <person name="Kellogg E."/>
        </authorList>
    </citation>
    <scope>NUCLEOTIDE SEQUENCE [LARGE SCALE GENOMIC DNA]</scope>
</reference>